<dbReference type="EMBL" id="JACJPY010000034">
    <property type="protein sequence ID" value="MBD2150845.1"/>
    <property type="molecule type" value="Genomic_DNA"/>
</dbReference>
<keyword evidence="1" id="KW-0812">Transmembrane</keyword>
<proteinExistence type="predicted"/>
<name>A0A926Z6N9_9CYAN</name>
<keyword evidence="3" id="KW-1185">Reference proteome</keyword>
<dbReference type="RefSeq" id="WP_190351207.1">
    <property type="nucleotide sequence ID" value="NZ_JACJPY010000034.1"/>
</dbReference>
<dbReference type="AlphaFoldDB" id="A0A926Z6N9"/>
<reference evidence="2" key="2">
    <citation type="submission" date="2020-08" db="EMBL/GenBank/DDBJ databases">
        <authorList>
            <person name="Chen M."/>
            <person name="Teng W."/>
            <person name="Zhao L."/>
            <person name="Hu C."/>
            <person name="Zhou Y."/>
            <person name="Han B."/>
            <person name="Song L."/>
            <person name="Shu W."/>
        </authorList>
    </citation>
    <scope>NUCLEOTIDE SEQUENCE</scope>
    <source>
        <strain evidence="2">FACHB-1277</strain>
    </source>
</reference>
<keyword evidence="1" id="KW-1133">Transmembrane helix</keyword>
<evidence type="ECO:0000313" key="2">
    <source>
        <dbReference type="EMBL" id="MBD2150845.1"/>
    </source>
</evidence>
<protein>
    <submittedName>
        <fullName evidence="2">Uncharacterized protein</fullName>
    </submittedName>
</protein>
<evidence type="ECO:0000313" key="3">
    <source>
        <dbReference type="Proteomes" id="UP000631421"/>
    </source>
</evidence>
<feature type="transmembrane region" description="Helical" evidence="1">
    <location>
        <begin position="46"/>
        <end position="63"/>
    </location>
</feature>
<comment type="caution">
    <text evidence="2">The sequence shown here is derived from an EMBL/GenBank/DDBJ whole genome shotgun (WGS) entry which is preliminary data.</text>
</comment>
<reference evidence="2" key="1">
    <citation type="journal article" date="2015" name="ISME J.">
        <title>Draft Genome Sequence of Streptomyces incarnatus NRRL8089, which Produces the Nucleoside Antibiotic Sinefungin.</title>
        <authorList>
            <person name="Oshima K."/>
            <person name="Hattori M."/>
            <person name="Shimizu H."/>
            <person name="Fukuda K."/>
            <person name="Nemoto M."/>
            <person name="Inagaki K."/>
            <person name="Tamura T."/>
        </authorList>
    </citation>
    <scope>NUCLEOTIDE SEQUENCE</scope>
    <source>
        <strain evidence="2">FACHB-1277</strain>
    </source>
</reference>
<organism evidence="2 3">
    <name type="scientific">Pseudanabaena cinerea FACHB-1277</name>
    <dbReference type="NCBI Taxonomy" id="2949581"/>
    <lineage>
        <taxon>Bacteria</taxon>
        <taxon>Bacillati</taxon>
        <taxon>Cyanobacteriota</taxon>
        <taxon>Cyanophyceae</taxon>
        <taxon>Pseudanabaenales</taxon>
        <taxon>Pseudanabaenaceae</taxon>
        <taxon>Pseudanabaena</taxon>
        <taxon>Pseudanabaena cinerea</taxon>
    </lineage>
</organism>
<keyword evidence="1" id="KW-0472">Membrane</keyword>
<sequence>MRQFPIILIPPPVQRIAQSKPDAPAFTGNLPIAPSQAPQPIETQEAILLTIGLILVVGVVTLIAKELGIVVLILGTIAIIFKVRYQFQTYRNRYQKYQDSLQGYLLQLESYSREELQYQKKLAIAHGSERVLTFRQQQYKKLFAKLALTDQGTAINELDNSIHLATNAVRFGNALRNYLSGNLYQNAKLHIPSIDYEWSPDLVYRDPELNCHIAIEIVSSVEDRAAIAQNDLAERFLINANWIIIKFAEAQIQRKTLECCKEFAKLLDRLSLDPKPIDQLTDVADLN</sequence>
<feature type="transmembrane region" description="Helical" evidence="1">
    <location>
        <begin position="69"/>
        <end position="87"/>
    </location>
</feature>
<dbReference type="Proteomes" id="UP000631421">
    <property type="component" value="Unassembled WGS sequence"/>
</dbReference>
<gene>
    <name evidence="2" type="ORF">H6F44_12045</name>
</gene>
<accession>A0A926Z6N9</accession>
<evidence type="ECO:0000256" key="1">
    <source>
        <dbReference type="SAM" id="Phobius"/>
    </source>
</evidence>